<keyword evidence="3" id="KW-1185">Reference proteome</keyword>
<dbReference type="AlphaFoldDB" id="A0A2J6PFY1"/>
<reference evidence="2 3" key="1">
    <citation type="submission" date="2016-05" db="EMBL/GenBank/DDBJ databases">
        <title>A degradative enzymes factory behind the ericoid mycorrhizal symbiosis.</title>
        <authorList>
            <consortium name="DOE Joint Genome Institute"/>
            <person name="Martino E."/>
            <person name="Morin E."/>
            <person name="Grelet G."/>
            <person name="Kuo A."/>
            <person name="Kohler A."/>
            <person name="Daghino S."/>
            <person name="Barry K."/>
            <person name="Choi C."/>
            <person name="Cichocki N."/>
            <person name="Clum A."/>
            <person name="Copeland A."/>
            <person name="Hainaut M."/>
            <person name="Haridas S."/>
            <person name="Labutti K."/>
            <person name="Lindquist E."/>
            <person name="Lipzen A."/>
            <person name="Khouja H.-R."/>
            <person name="Murat C."/>
            <person name="Ohm R."/>
            <person name="Olson A."/>
            <person name="Spatafora J."/>
            <person name="Veneault-Fourrey C."/>
            <person name="Henrissat B."/>
            <person name="Grigoriev I."/>
            <person name="Martin F."/>
            <person name="Perotto S."/>
        </authorList>
    </citation>
    <scope>NUCLEOTIDE SEQUENCE [LARGE SCALE GENOMIC DNA]</scope>
    <source>
        <strain evidence="2 3">UAMH 7357</strain>
    </source>
</reference>
<proteinExistence type="predicted"/>
<keyword evidence="1" id="KW-0812">Transmembrane</keyword>
<evidence type="ECO:0000313" key="3">
    <source>
        <dbReference type="Proteomes" id="UP000235672"/>
    </source>
</evidence>
<accession>A0A2J6PFY1</accession>
<gene>
    <name evidence="2" type="ORF">NA56DRAFT_712562</name>
</gene>
<feature type="transmembrane region" description="Helical" evidence="1">
    <location>
        <begin position="49"/>
        <end position="68"/>
    </location>
</feature>
<evidence type="ECO:0000313" key="2">
    <source>
        <dbReference type="EMBL" id="PMD12962.1"/>
    </source>
</evidence>
<protein>
    <submittedName>
        <fullName evidence="2">Uncharacterized protein</fullName>
    </submittedName>
</protein>
<evidence type="ECO:0000256" key="1">
    <source>
        <dbReference type="SAM" id="Phobius"/>
    </source>
</evidence>
<sequence length="72" mass="7632">MHDAMMSMGAHDCSSLNSYSAPSPETLSTSTSILAAPGIRNFTKVIRGLGFGLGFAVAILVIAMLNIVQKRY</sequence>
<keyword evidence="1" id="KW-1133">Transmembrane helix</keyword>
<organism evidence="2 3">
    <name type="scientific">Hyaloscypha hepaticicola</name>
    <dbReference type="NCBI Taxonomy" id="2082293"/>
    <lineage>
        <taxon>Eukaryota</taxon>
        <taxon>Fungi</taxon>
        <taxon>Dikarya</taxon>
        <taxon>Ascomycota</taxon>
        <taxon>Pezizomycotina</taxon>
        <taxon>Leotiomycetes</taxon>
        <taxon>Helotiales</taxon>
        <taxon>Hyaloscyphaceae</taxon>
        <taxon>Hyaloscypha</taxon>
    </lineage>
</organism>
<name>A0A2J6PFY1_9HELO</name>
<dbReference type="EMBL" id="KZ613538">
    <property type="protein sequence ID" value="PMD12962.1"/>
    <property type="molecule type" value="Genomic_DNA"/>
</dbReference>
<keyword evidence="1" id="KW-0472">Membrane</keyword>
<dbReference type="Proteomes" id="UP000235672">
    <property type="component" value="Unassembled WGS sequence"/>
</dbReference>